<dbReference type="Proteomes" id="UP000821865">
    <property type="component" value="Chromosome 2"/>
</dbReference>
<protein>
    <submittedName>
        <fullName evidence="1">Uncharacterized protein</fullName>
    </submittedName>
</protein>
<comment type="caution">
    <text evidence="1">The sequence shown here is derived from an EMBL/GenBank/DDBJ whole genome shotgun (WGS) entry which is preliminary data.</text>
</comment>
<keyword evidence="2" id="KW-1185">Reference proteome</keyword>
<name>A0ACB8DDK3_DERSI</name>
<sequence length="105" mass="11788">MMASNFVTVVPLLSGNPFHCIDGGGCSQYFFRLVDVGAPGRFSDRGIFQDSLIGKRMHEGKLSLRRAARLPGRKGFVLMFVGDEAFQLRPDFMWHCQGTGLHLRR</sequence>
<evidence type="ECO:0000313" key="2">
    <source>
        <dbReference type="Proteomes" id="UP000821865"/>
    </source>
</evidence>
<evidence type="ECO:0000313" key="1">
    <source>
        <dbReference type="EMBL" id="KAH7966115.1"/>
    </source>
</evidence>
<accession>A0ACB8DDK3</accession>
<reference evidence="1" key="1">
    <citation type="submission" date="2020-05" db="EMBL/GenBank/DDBJ databases">
        <title>Large-scale comparative analyses of tick genomes elucidate their genetic diversity and vector capacities.</title>
        <authorList>
            <person name="Jia N."/>
            <person name="Wang J."/>
            <person name="Shi W."/>
            <person name="Du L."/>
            <person name="Sun Y."/>
            <person name="Zhan W."/>
            <person name="Jiang J."/>
            <person name="Wang Q."/>
            <person name="Zhang B."/>
            <person name="Ji P."/>
            <person name="Sakyi L.B."/>
            <person name="Cui X."/>
            <person name="Yuan T."/>
            <person name="Jiang B."/>
            <person name="Yang W."/>
            <person name="Lam T.T.-Y."/>
            <person name="Chang Q."/>
            <person name="Ding S."/>
            <person name="Wang X."/>
            <person name="Zhu J."/>
            <person name="Ruan X."/>
            <person name="Zhao L."/>
            <person name="Wei J."/>
            <person name="Que T."/>
            <person name="Du C."/>
            <person name="Cheng J."/>
            <person name="Dai P."/>
            <person name="Han X."/>
            <person name="Huang E."/>
            <person name="Gao Y."/>
            <person name="Liu J."/>
            <person name="Shao H."/>
            <person name="Ye R."/>
            <person name="Li L."/>
            <person name="Wei W."/>
            <person name="Wang X."/>
            <person name="Wang C."/>
            <person name="Yang T."/>
            <person name="Huo Q."/>
            <person name="Li W."/>
            <person name="Guo W."/>
            <person name="Chen H."/>
            <person name="Zhou L."/>
            <person name="Ni X."/>
            <person name="Tian J."/>
            <person name="Zhou Y."/>
            <person name="Sheng Y."/>
            <person name="Liu T."/>
            <person name="Pan Y."/>
            <person name="Xia L."/>
            <person name="Li J."/>
            <person name="Zhao F."/>
            <person name="Cao W."/>
        </authorList>
    </citation>
    <scope>NUCLEOTIDE SEQUENCE</scope>
    <source>
        <strain evidence="1">Dsil-2018</strain>
    </source>
</reference>
<dbReference type="EMBL" id="CM023471">
    <property type="protein sequence ID" value="KAH7966115.1"/>
    <property type="molecule type" value="Genomic_DNA"/>
</dbReference>
<organism evidence="1 2">
    <name type="scientific">Dermacentor silvarum</name>
    <name type="common">Tick</name>
    <dbReference type="NCBI Taxonomy" id="543639"/>
    <lineage>
        <taxon>Eukaryota</taxon>
        <taxon>Metazoa</taxon>
        <taxon>Ecdysozoa</taxon>
        <taxon>Arthropoda</taxon>
        <taxon>Chelicerata</taxon>
        <taxon>Arachnida</taxon>
        <taxon>Acari</taxon>
        <taxon>Parasitiformes</taxon>
        <taxon>Ixodida</taxon>
        <taxon>Ixodoidea</taxon>
        <taxon>Ixodidae</taxon>
        <taxon>Rhipicephalinae</taxon>
        <taxon>Dermacentor</taxon>
    </lineage>
</organism>
<gene>
    <name evidence="1" type="ORF">HPB49_013892</name>
</gene>
<proteinExistence type="predicted"/>